<dbReference type="SUPFAM" id="SSF56801">
    <property type="entry name" value="Acetyl-CoA synthetase-like"/>
    <property type="match status" value="1"/>
</dbReference>
<dbReference type="InterPro" id="IPR045851">
    <property type="entry name" value="AMP-bd_C_sf"/>
</dbReference>
<dbReference type="EMBL" id="CAJZAF010000046">
    <property type="protein sequence ID" value="CAG9185930.1"/>
    <property type="molecule type" value="Genomic_DNA"/>
</dbReference>
<dbReference type="EC" id="6.2.1.3" evidence="3"/>
<dbReference type="Gene3D" id="3.40.50.12780">
    <property type="entry name" value="N-terminal domain of ligase-like"/>
    <property type="match status" value="1"/>
</dbReference>
<dbReference type="PROSITE" id="PS00455">
    <property type="entry name" value="AMP_BINDING"/>
    <property type="match status" value="1"/>
</dbReference>
<dbReference type="PANTHER" id="PTHR43201">
    <property type="entry name" value="ACYL-COA SYNTHETASE"/>
    <property type="match status" value="1"/>
</dbReference>
<evidence type="ECO:0000259" key="2">
    <source>
        <dbReference type="Pfam" id="PF13193"/>
    </source>
</evidence>
<evidence type="ECO:0000313" key="4">
    <source>
        <dbReference type="Proteomes" id="UP000701702"/>
    </source>
</evidence>
<protein>
    <submittedName>
        <fullName evidence="3">Long-chain-fatty-acid--CoA ligase</fullName>
        <ecNumber evidence="3">6.2.1.3</ecNumber>
    </submittedName>
</protein>
<evidence type="ECO:0000313" key="3">
    <source>
        <dbReference type="EMBL" id="CAG9185930.1"/>
    </source>
</evidence>
<keyword evidence="4" id="KW-1185">Reference proteome</keyword>
<dbReference type="InterPro" id="IPR020845">
    <property type="entry name" value="AMP-binding_CS"/>
</dbReference>
<evidence type="ECO:0000259" key="1">
    <source>
        <dbReference type="Pfam" id="PF00501"/>
    </source>
</evidence>
<dbReference type="Gene3D" id="3.30.300.30">
    <property type="match status" value="1"/>
</dbReference>
<name>A0ABM8XZV3_9BURK</name>
<dbReference type="Pfam" id="PF13193">
    <property type="entry name" value="AMP-binding_C"/>
    <property type="match status" value="1"/>
</dbReference>
<feature type="domain" description="AMP-dependent synthetase/ligase" evidence="1">
    <location>
        <begin position="48"/>
        <end position="438"/>
    </location>
</feature>
<gene>
    <name evidence="3" type="primary">fadD_4</name>
    <name evidence="3" type="ORF">LMG23994_05976</name>
</gene>
<reference evidence="3 4" key="1">
    <citation type="submission" date="2021-08" db="EMBL/GenBank/DDBJ databases">
        <authorList>
            <person name="Peeters C."/>
        </authorList>
    </citation>
    <scope>NUCLEOTIDE SEQUENCE [LARGE SCALE GENOMIC DNA]</scope>
    <source>
        <strain evidence="3 4">LMG 23994</strain>
    </source>
</reference>
<feature type="domain" description="AMP-binding enzyme C-terminal" evidence="2">
    <location>
        <begin position="489"/>
        <end position="564"/>
    </location>
</feature>
<dbReference type="GO" id="GO:0004467">
    <property type="term" value="F:long-chain fatty acid-CoA ligase activity"/>
    <property type="evidence" value="ECO:0007669"/>
    <property type="project" value="UniProtKB-EC"/>
</dbReference>
<organism evidence="3 4">
    <name type="scientific">Cupriavidus pinatubonensis</name>
    <dbReference type="NCBI Taxonomy" id="248026"/>
    <lineage>
        <taxon>Bacteria</taxon>
        <taxon>Pseudomonadati</taxon>
        <taxon>Pseudomonadota</taxon>
        <taxon>Betaproteobacteria</taxon>
        <taxon>Burkholderiales</taxon>
        <taxon>Burkholderiaceae</taxon>
        <taxon>Cupriavidus</taxon>
    </lineage>
</organism>
<proteinExistence type="predicted"/>
<dbReference type="InterPro" id="IPR042099">
    <property type="entry name" value="ANL_N_sf"/>
</dbReference>
<dbReference type="RefSeq" id="WP_318036398.1">
    <property type="nucleotide sequence ID" value="NZ_CAJZAF010000046.1"/>
</dbReference>
<comment type="caution">
    <text evidence="3">The sequence shown here is derived from an EMBL/GenBank/DDBJ whole genome shotgun (WGS) entry which is preliminary data.</text>
</comment>
<dbReference type="Pfam" id="PF00501">
    <property type="entry name" value="AMP-binding"/>
    <property type="match status" value="1"/>
</dbReference>
<dbReference type="PANTHER" id="PTHR43201:SF32">
    <property type="entry name" value="2-SUCCINYLBENZOATE--COA LIGASE, CHLOROPLASTIC_PEROXISOMAL"/>
    <property type="match status" value="1"/>
</dbReference>
<dbReference type="InterPro" id="IPR000873">
    <property type="entry name" value="AMP-dep_synth/lig_dom"/>
</dbReference>
<keyword evidence="3" id="KW-0436">Ligase</keyword>
<sequence length="642" mass="68602">MADYPPVHPPLLASMQVRSMDDVRALEQTPLHVVMPQRSTYELIHNSKAAFGDKTALTFLHTGDPAGPTTGWTFDALFAKVTQYANVLHALGMGKDDVQAVLLPSCLEYQLGLWGASAAGIAQPLNPLLSENKLVSLLRASGATVLLAWGEEAEAGYWSKAMRLRELVPGLRHVIRVAPLGETAAQRPVLHDSVHHLDVLMAAQPDDRLVSGRRIAPEDVASYFHTGGTTGAPKLARHLHGGQVYTCWATVQVADFRATDVALNGSPQFHVAGTLAGGLPAIAAGVHQVIPSTTLFRNPEVIRNYWRIIERFRITTSGGVPTVMAAVCQVPIGDADISSLRFCRSGAAILPPELAARWERLTGHKVHETLGMTETSGVSTTTPLGTAGPAGSVGFRLPHMQMRLVEMDGDGQATDRDAAPGQPGIVLYKAPNVFAGYLNPADTAKAFTHDGWLITGDIGWLDAQERLQLSGRAKDLIIRSGHNIDPKVIEDAVGAHPAVKFAAAVGAPDAYAGELPVVFVTLHEGQRASPDELLDFAAARVDEPPARPRRVFIIDAMPMTNVGKIYKPELRAMAAQATAQRIVDGLSDQFGVPAHSRPGATCSESDGLSVILNGMHSPAFEGALRAALAELPLKRQRVLRAA</sequence>
<dbReference type="Proteomes" id="UP000701702">
    <property type="component" value="Unassembled WGS sequence"/>
</dbReference>
<dbReference type="InterPro" id="IPR025110">
    <property type="entry name" value="AMP-bd_C"/>
</dbReference>
<accession>A0ABM8XZV3</accession>